<evidence type="ECO:0000256" key="1">
    <source>
        <dbReference type="ARBA" id="ARBA00004370"/>
    </source>
</evidence>
<evidence type="ECO:0000256" key="8">
    <source>
        <dbReference type="ARBA" id="ARBA00023288"/>
    </source>
</evidence>
<evidence type="ECO:0000256" key="7">
    <source>
        <dbReference type="ARBA" id="ARBA00023139"/>
    </source>
</evidence>
<dbReference type="NCBIfam" id="TIGR01845">
    <property type="entry name" value="outer_NodT"/>
    <property type="match status" value="1"/>
</dbReference>
<protein>
    <submittedName>
        <fullName evidence="10">Efflux transporter outer membrane subunit</fullName>
    </submittedName>
</protein>
<dbReference type="InterPro" id="IPR010131">
    <property type="entry name" value="MdtP/NodT-like"/>
</dbReference>
<comment type="subcellular location">
    <subcellularLocation>
        <location evidence="9">Cell membrane</location>
        <topology evidence="9">Lipid-anchor</topology>
    </subcellularLocation>
    <subcellularLocation>
        <location evidence="1">Membrane</location>
    </subcellularLocation>
</comment>
<gene>
    <name evidence="10" type="ORF">HN018_06265</name>
</gene>
<keyword evidence="4 9" id="KW-0812">Transmembrane</keyword>
<keyword evidence="11" id="KW-1185">Reference proteome</keyword>
<organism evidence="10 11">
    <name type="scientific">Lichenicola cladoniae</name>
    <dbReference type="NCBI Taxonomy" id="1484109"/>
    <lineage>
        <taxon>Bacteria</taxon>
        <taxon>Pseudomonadati</taxon>
        <taxon>Pseudomonadota</taxon>
        <taxon>Alphaproteobacteria</taxon>
        <taxon>Acetobacterales</taxon>
        <taxon>Acetobacteraceae</taxon>
        <taxon>Lichenicola</taxon>
    </lineage>
</organism>
<dbReference type="Gene3D" id="1.20.1600.10">
    <property type="entry name" value="Outer membrane efflux proteins (OEP)"/>
    <property type="match status" value="1"/>
</dbReference>
<comment type="similarity">
    <text evidence="2 9">Belongs to the outer membrane factor (OMF) (TC 1.B.17) family.</text>
</comment>
<dbReference type="InterPro" id="IPR003423">
    <property type="entry name" value="OMP_efflux"/>
</dbReference>
<keyword evidence="5" id="KW-0732">Signal</keyword>
<keyword evidence="3 9" id="KW-1134">Transmembrane beta strand</keyword>
<name>A0A6M8HVC4_9PROT</name>
<evidence type="ECO:0000256" key="2">
    <source>
        <dbReference type="ARBA" id="ARBA00007613"/>
    </source>
</evidence>
<evidence type="ECO:0000313" key="10">
    <source>
        <dbReference type="EMBL" id="QKE92473.1"/>
    </source>
</evidence>
<dbReference type="GO" id="GO:0005886">
    <property type="term" value="C:plasma membrane"/>
    <property type="evidence" value="ECO:0007669"/>
    <property type="project" value="UniProtKB-SubCell"/>
</dbReference>
<dbReference type="AlphaFoldDB" id="A0A6M8HVC4"/>
<proteinExistence type="inferred from homology"/>
<dbReference type="Proteomes" id="UP000500767">
    <property type="component" value="Chromosome"/>
</dbReference>
<keyword evidence="7 9" id="KW-0564">Palmitate</keyword>
<reference evidence="10 11" key="1">
    <citation type="journal article" date="2014" name="World J. Microbiol. Biotechnol.">
        <title>Biodiversity and physiological characteristics of Antarctic and Arctic lichens-associated bacteria.</title>
        <authorList>
            <person name="Lee Y.M."/>
            <person name="Kim E.H."/>
            <person name="Lee H.K."/>
            <person name="Hong S.G."/>
        </authorList>
    </citation>
    <scope>NUCLEOTIDE SEQUENCE [LARGE SCALE GENOMIC DNA]</scope>
    <source>
        <strain evidence="10 11">PAMC 26569</strain>
    </source>
</reference>
<evidence type="ECO:0000256" key="9">
    <source>
        <dbReference type="RuleBase" id="RU362097"/>
    </source>
</evidence>
<dbReference type="SUPFAM" id="SSF56954">
    <property type="entry name" value="Outer membrane efflux proteins (OEP)"/>
    <property type="match status" value="1"/>
</dbReference>
<evidence type="ECO:0000313" key="11">
    <source>
        <dbReference type="Proteomes" id="UP000500767"/>
    </source>
</evidence>
<dbReference type="Pfam" id="PF02321">
    <property type="entry name" value="OEP"/>
    <property type="match status" value="2"/>
</dbReference>
<evidence type="ECO:0000256" key="5">
    <source>
        <dbReference type="ARBA" id="ARBA00022729"/>
    </source>
</evidence>
<dbReference type="EMBL" id="CP053708">
    <property type="protein sequence ID" value="QKE92473.1"/>
    <property type="molecule type" value="Genomic_DNA"/>
</dbReference>
<keyword evidence="6 9" id="KW-0472">Membrane</keyword>
<sequence length="457" mass="48525">MSHSLPQVAQLKGGALGLDSRSVSIDAKWWTEFGDPQLDRLVEAGLAGNPTLDSALARVRSAEAAVSVQHAGQLPQVSADGQVLDERFSERYIIPPPYGGTTQWVPTAQVNFSWDIDLFGRQRALLAQARSQADAARLDTAAARLTISTSVAQAYVGLAQAYEQVRVAESFVSTRQRALAYTEAQFHSQLASQFDLSTAETLLAVAQRAGVLARTQRDVLVHALARLVGRGADFYASVTPPTLSLDRPPPVPDLLPADLLGRRPDLLAGQDRIDAALSGRRVARADFLPDINLQGLVGLSALGLGPFFGPAAATFGGGGAIHVPIFEGGKLRARYRGATADLDQAVADYNSSVLDAVRGTADALTQVRSADADLAQQDQVVAGLRDTVRLNQVRITTGLGSRLDAIDSGFRLLEAEQTLVDLQANTLTRRVQLIAALGGGFRPPRATAPAHAAQQHS</sequence>
<evidence type="ECO:0000256" key="3">
    <source>
        <dbReference type="ARBA" id="ARBA00022452"/>
    </source>
</evidence>
<accession>A0A6M8HVC4</accession>
<keyword evidence="8 9" id="KW-0449">Lipoprotein</keyword>
<evidence type="ECO:0000256" key="4">
    <source>
        <dbReference type="ARBA" id="ARBA00022692"/>
    </source>
</evidence>
<evidence type="ECO:0000256" key="6">
    <source>
        <dbReference type="ARBA" id="ARBA00023136"/>
    </source>
</evidence>
<dbReference type="GO" id="GO:0015562">
    <property type="term" value="F:efflux transmembrane transporter activity"/>
    <property type="evidence" value="ECO:0007669"/>
    <property type="project" value="InterPro"/>
</dbReference>
<dbReference type="PANTHER" id="PTHR30203">
    <property type="entry name" value="OUTER MEMBRANE CATION EFFLUX PROTEIN"/>
    <property type="match status" value="1"/>
</dbReference>
<dbReference type="KEGG" id="lck:HN018_06265"/>
<dbReference type="PANTHER" id="PTHR30203:SF20">
    <property type="entry name" value="MULTIDRUG RESISTANCE OUTER MEMBRANE PROTEIN MDTP-RELATED"/>
    <property type="match status" value="1"/>
</dbReference>
<dbReference type="Gene3D" id="2.20.200.10">
    <property type="entry name" value="Outer membrane efflux proteins (OEP)"/>
    <property type="match status" value="1"/>
</dbReference>